<proteinExistence type="predicted"/>
<evidence type="ECO:0000256" key="5">
    <source>
        <dbReference type="ARBA" id="ARBA00022989"/>
    </source>
</evidence>
<evidence type="ECO:0000256" key="1">
    <source>
        <dbReference type="ARBA" id="ARBA00004651"/>
    </source>
</evidence>
<sequence>MFQFGKLTENLIFFFSLNISLLVISSFIIDWKMLLIKRLNQNADYYLEDMKAHKLMDTPVIYFEDTNNYNLLERISGLGSKCISTFVSLLGLLKNVFILISYLILLVRINWSLGIVLVILIIPSLFIYLKASKDQYLQGFAQSLDVRRAGYLINLFKDREAQQELKIYNHGQFLLDKWKSLYWKTSNDQYKLTKSVTSKKRLFSNLTHLFNTFYFFGLIYFGTHDGMTIGEYIAYSSLFTSSMAGIISLVNDAGSIYGNSFVVEEFYDFVFCSKEKDYIEEASDQYEINLQDEITVKNLSFQYPGQANSVLKDISFSIKAGENGSGKSTLAKCLIGYYEPTSGSVFYDHKKVTKKNANKVWSKLTVLFQNYVKYEFTLVENVLFHRSNSLNDLNKLERQNTFEDYNIISKQLSAGKDSLLGRVYGNGTELSGGQWQKVALTRSLIKEADIFLLDEPTSAMDPLSERKLFDLFFEMCSGKTAIIITHRLANCKKADKIIVLDKGAVVEFGDHASLLESRGVYAAMFTAQKEPFDLNVK</sequence>
<dbReference type="PROSITE" id="PS50929">
    <property type="entry name" value="ABC_TM1F"/>
    <property type="match status" value="1"/>
</dbReference>
<feature type="transmembrane region" description="Helical" evidence="7">
    <location>
        <begin position="82"/>
        <end position="105"/>
    </location>
</feature>
<evidence type="ECO:0000313" key="10">
    <source>
        <dbReference type="EMBL" id="OMD17618.1"/>
    </source>
</evidence>
<dbReference type="SMART" id="SM00382">
    <property type="entry name" value="AAA"/>
    <property type="match status" value="1"/>
</dbReference>
<evidence type="ECO:0000256" key="2">
    <source>
        <dbReference type="ARBA" id="ARBA00022692"/>
    </source>
</evidence>
<dbReference type="SUPFAM" id="SSF90123">
    <property type="entry name" value="ABC transporter transmembrane region"/>
    <property type="match status" value="1"/>
</dbReference>
<evidence type="ECO:0008006" key="12">
    <source>
        <dbReference type="Google" id="ProtNLM"/>
    </source>
</evidence>
<dbReference type="SUPFAM" id="SSF52540">
    <property type="entry name" value="P-loop containing nucleoside triphosphate hydrolases"/>
    <property type="match status" value="1"/>
</dbReference>
<dbReference type="Gene3D" id="1.20.1560.10">
    <property type="entry name" value="ABC transporter type 1, transmembrane domain"/>
    <property type="match status" value="1"/>
</dbReference>
<feature type="domain" description="ABC transmembrane type-1" evidence="9">
    <location>
        <begin position="53"/>
        <end position="258"/>
    </location>
</feature>
<dbReference type="InterPro" id="IPR003593">
    <property type="entry name" value="AAA+_ATPase"/>
</dbReference>
<keyword evidence="4" id="KW-0067">ATP-binding</keyword>
<dbReference type="Gene3D" id="3.40.50.300">
    <property type="entry name" value="P-loop containing nucleotide triphosphate hydrolases"/>
    <property type="match status" value="1"/>
</dbReference>
<evidence type="ECO:0000256" key="7">
    <source>
        <dbReference type="SAM" id="Phobius"/>
    </source>
</evidence>
<evidence type="ECO:0000256" key="4">
    <source>
        <dbReference type="ARBA" id="ARBA00022840"/>
    </source>
</evidence>
<dbReference type="InterPro" id="IPR036640">
    <property type="entry name" value="ABC1_TM_sf"/>
</dbReference>
<keyword evidence="6 7" id="KW-0472">Membrane</keyword>
<dbReference type="PROSITE" id="PS50893">
    <property type="entry name" value="ABC_TRANSPORTER_2"/>
    <property type="match status" value="1"/>
</dbReference>
<dbReference type="EMBL" id="MPVP01000279">
    <property type="protein sequence ID" value="OMD17618.1"/>
    <property type="molecule type" value="Genomic_DNA"/>
</dbReference>
<reference evidence="10 11" key="1">
    <citation type="submission" date="2016-11" db="EMBL/GenBank/DDBJ databases">
        <title>Paenibacillus species isolates.</title>
        <authorList>
            <person name="Beno S.M."/>
        </authorList>
    </citation>
    <scope>NUCLEOTIDE SEQUENCE [LARGE SCALE GENOMIC DNA]</scope>
    <source>
        <strain evidence="10 11">FSL H7-0433</strain>
    </source>
</reference>
<keyword evidence="5 7" id="KW-1133">Transmembrane helix</keyword>
<evidence type="ECO:0000259" key="8">
    <source>
        <dbReference type="PROSITE" id="PS50893"/>
    </source>
</evidence>
<dbReference type="InterPro" id="IPR011527">
    <property type="entry name" value="ABC1_TM_dom"/>
</dbReference>
<keyword evidence="11" id="KW-1185">Reference proteome</keyword>
<dbReference type="InterPro" id="IPR003439">
    <property type="entry name" value="ABC_transporter-like_ATP-bd"/>
</dbReference>
<protein>
    <recommendedName>
        <fullName evidence="12">ABC transporter domain-containing protein</fullName>
    </recommendedName>
</protein>
<dbReference type="PANTHER" id="PTHR24221">
    <property type="entry name" value="ATP-BINDING CASSETTE SUB-FAMILY B"/>
    <property type="match status" value="1"/>
</dbReference>
<evidence type="ECO:0000256" key="3">
    <source>
        <dbReference type="ARBA" id="ARBA00022741"/>
    </source>
</evidence>
<evidence type="ECO:0000256" key="6">
    <source>
        <dbReference type="ARBA" id="ARBA00023136"/>
    </source>
</evidence>
<organism evidence="10 11">
    <name type="scientific">Paenibacillus odorifer</name>
    <dbReference type="NCBI Taxonomy" id="189426"/>
    <lineage>
        <taxon>Bacteria</taxon>
        <taxon>Bacillati</taxon>
        <taxon>Bacillota</taxon>
        <taxon>Bacilli</taxon>
        <taxon>Bacillales</taxon>
        <taxon>Paenibacillaceae</taxon>
        <taxon>Paenibacillus</taxon>
    </lineage>
</organism>
<keyword evidence="3" id="KW-0547">Nucleotide-binding</keyword>
<feature type="transmembrane region" description="Helical" evidence="7">
    <location>
        <begin position="111"/>
        <end position="129"/>
    </location>
</feature>
<keyword evidence="2 7" id="KW-0812">Transmembrane</keyword>
<dbReference type="PANTHER" id="PTHR24221:SF646">
    <property type="entry name" value="HAEMOLYSIN SECRETION ATP-BINDING PROTEIN"/>
    <property type="match status" value="1"/>
</dbReference>
<dbReference type="InterPro" id="IPR027417">
    <property type="entry name" value="P-loop_NTPase"/>
</dbReference>
<gene>
    <name evidence="10" type="ORF">BSO21_27020</name>
</gene>
<feature type="transmembrane region" description="Helical" evidence="7">
    <location>
        <begin position="12"/>
        <end position="31"/>
    </location>
</feature>
<dbReference type="Pfam" id="PF00005">
    <property type="entry name" value="ABC_tran"/>
    <property type="match status" value="1"/>
</dbReference>
<comment type="caution">
    <text evidence="10">The sequence shown here is derived from an EMBL/GenBank/DDBJ whole genome shotgun (WGS) entry which is preliminary data.</text>
</comment>
<dbReference type="InterPro" id="IPR039421">
    <property type="entry name" value="Type_1_exporter"/>
</dbReference>
<dbReference type="CDD" id="cd03228">
    <property type="entry name" value="ABCC_MRP_Like"/>
    <property type="match status" value="1"/>
</dbReference>
<accession>A0ABX3GIV8</accession>
<feature type="transmembrane region" description="Helical" evidence="7">
    <location>
        <begin position="202"/>
        <end position="220"/>
    </location>
</feature>
<evidence type="ECO:0000259" key="9">
    <source>
        <dbReference type="PROSITE" id="PS50929"/>
    </source>
</evidence>
<feature type="domain" description="ABC transporter" evidence="8">
    <location>
        <begin position="294"/>
        <end position="527"/>
    </location>
</feature>
<name>A0ABX3GIV8_9BACL</name>
<evidence type="ECO:0000313" key="11">
    <source>
        <dbReference type="Proteomes" id="UP000187158"/>
    </source>
</evidence>
<dbReference type="Proteomes" id="UP000187158">
    <property type="component" value="Unassembled WGS sequence"/>
</dbReference>
<comment type="subcellular location">
    <subcellularLocation>
        <location evidence="1">Cell membrane</location>
        <topology evidence="1">Multi-pass membrane protein</topology>
    </subcellularLocation>
</comment>